<evidence type="ECO:0000313" key="2">
    <source>
        <dbReference type="Ensembl" id="ENSAZOP00000023415.1"/>
    </source>
</evidence>
<evidence type="ECO:0000313" key="3">
    <source>
        <dbReference type="Proteomes" id="UP000694549"/>
    </source>
</evidence>
<protein>
    <submittedName>
        <fullName evidence="2">Uncharacterized protein</fullName>
    </submittedName>
</protein>
<feature type="region of interest" description="Disordered" evidence="1">
    <location>
        <begin position="1"/>
        <end position="80"/>
    </location>
</feature>
<sequence>MLLFLPEAQPFALPRAGQQSTTRVRPHEAGDAQGARQAEAPDEDAAPAPRRLPHVLEHRGRLVGLPQLPGARRPRRLPASWPPRFMAPPPHGLAASWPPHLIASFKAWLAPANITPAPPALVFH</sequence>
<dbReference type="AlphaFoldDB" id="A0A8B9VEQ8"/>
<proteinExistence type="predicted"/>
<organism evidence="2 3">
    <name type="scientific">Anas zonorhyncha</name>
    <name type="common">Eastern spot-billed duck</name>
    <dbReference type="NCBI Taxonomy" id="75864"/>
    <lineage>
        <taxon>Eukaryota</taxon>
        <taxon>Metazoa</taxon>
        <taxon>Chordata</taxon>
        <taxon>Craniata</taxon>
        <taxon>Vertebrata</taxon>
        <taxon>Euteleostomi</taxon>
        <taxon>Archelosauria</taxon>
        <taxon>Archosauria</taxon>
        <taxon>Dinosauria</taxon>
        <taxon>Saurischia</taxon>
        <taxon>Theropoda</taxon>
        <taxon>Coelurosauria</taxon>
        <taxon>Aves</taxon>
        <taxon>Neognathae</taxon>
        <taxon>Galloanserae</taxon>
        <taxon>Anseriformes</taxon>
        <taxon>Anatidae</taxon>
        <taxon>Anatinae</taxon>
        <taxon>Anas</taxon>
    </lineage>
</organism>
<reference evidence="2" key="2">
    <citation type="submission" date="2025-09" db="UniProtKB">
        <authorList>
            <consortium name="Ensembl"/>
        </authorList>
    </citation>
    <scope>IDENTIFICATION</scope>
</reference>
<name>A0A8B9VEQ8_9AVES</name>
<dbReference type="Proteomes" id="UP000694549">
    <property type="component" value="Unplaced"/>
</dbReference>
<evidence type="ECO:0000256" key="1">
    <source>
        <dbReference type="SAM" id="MobiDB-lite"/>
    </source>
</evidence>
<reference evidence="2" key="1">
    <citation type="submission" date="2025-08" db="UniProtKB">
        <authorList>
            <consortium name="Ensembl"/>
        </authorList>
    </citation>
    <scope>IDENTIFICATION</scope>
</reference>
<keyword evidence="3" id="KW-1185">Reference proteome</keyword>
<dbReference type="Ensembl" id="ENSAZOT00000025132.1">
    <property type="protein sequence ID" value="ENSAZOP00000023415.1"/>
    <property type="gene ID" value="ENSAZOG00000015128.1"/>
</dbReference>
<accession>A0A8B9VEQ8</accession>